<dbReference type="PANTHER" id="PTHR47245">
    <property type="entry name" value="PEPTIDYLPROLYL ISOMERASE"/>
    <property type="match status" value="1"/>
</dbReference>
<dbReference type="EC" id="5.2.1.8" evidence="2"/>
<dbReference type="EMBL" id="JADOES010000004">
    <property type="protein sequence ID" value="MBT9314456.1"/>
    <property type="molecule type" value="Genomic_DNA"/>
</dbReference>
<keyword evidence="5 6" id="KW-0413">Isomerase</keyword>
<evidence type="ECO:0000256" key="5">
    <source>
        <dbReference type="ARBA" id="ARBA00023235"/>
    </source>
</evidence>
<dbReference type="SUPFAM" id="SSF54534">
    <property type="entry name" value="FKBP-like"/>
    <property type="match status" value="1"/>
</dbReference>
<comment type="caution">
    <text evidence="8">The sequence shown here is derived from an EMBL/GenBank/DDBJ whole genome shotgun (WGS) entry which is preliminary data.</text>
</comment>
<sequence length="244" mass="28738">MISFGNLNLESDQLISFLKQELRVKDLCRQIICRQIVNAAAEDKGIILSEDDVQEKADQMRHQMKLESAKDTLQWLEDQCITPEDWETGVRERLLQEKLAEHLFKQEVPAYFTQNKLNYEKVVLYRFMVPEEPLAQELFYQITEAETSFYQAAHQYDMNEPRRLCCGYGGTVFRWALIPDLAAQIFGSQPQEVLGPIQFEEGYELMMVEDFLAAELTDDVHKRILNQLFQEWLDRELTYLMHKD</sequence>
<proteinExistence type="predicted"/>
<evidence type="ECO:0000256" key="6">
    <source>
        <dbReference type="PROSITE-ProRule" id="PRU00278"/>
    </source>
</evidence>
<dbReference type="Gene3D" id="1.10.4030.10">
    <property type="entry name" value="Porin chaperone SurA, peptide-binding domain"/>
    <property type="match status" value="1"/>
</dbReference>
<gene>
    <name evidence="8" type="ORF">IXB50_03355</name>
</gene>
<keyword evidence="3" id="KW-0732">Signal</keyword>
<reference evidence="8" key="2">
    <citation type="journal article" date="2021" name="Mar. Drugs">
        <title>Genome Reduction and Secondary Metabolism of the Marine Sponge-Associated Cyanobacterium Leptothoe.</title>
        <authorList>
            <person name="Konstantinou D."/>
            <person name="Popin R.V."/>
            <person name="Fewer D.P."/>
            <person name="Sivonen K."/>
            <person name="Gkelis S."/>
        </authorList>
    </citation>
    <scope>NUCLEOTIDE SEQUENCE</scope>
    <source>
        <strain evidence="8">TAU-MAC 1115</strain>
    </source>
</reference>
<dbReference type="AlphaFoldDB" id="A0A947GKR3"/>
<accession>A0A947GKR3</accession>
<feature type="domain" description="PpiC" evidence="7">
    <location>
        <begin position="119"/>
        <end position="210"/>
    </location>
</feature>
<dbReference type="SUPFAM" id="SSF109998">
    <property type="entry name" value="Triger factor/SurA peptide-binding domain-like"/>
    <property type="match status" value="1"/>
</dbReference>
<dbReference type="InterPro" id="IPR000297">
    <property type="entry name" value="PPIase_PpiC"/>
</dbReference>
<keyword evidence="9" id="KW-1185">Reference proteome</keyword>
<dbReference type="Gene3D" id="3.10.50.40">
    <property type="match status" value="1"/>
</dbReference>
<dbReference type="GO" id="GO:0003755">
    <property type="term" value="F:peptidyl-prolyl cis-trans isomerase activity"/>
    <property type="evidence" value="ECO:0007669"/>
    <property type="project" value="UniProtKB-KW"/>
</dbReference>
<dbReference type="InterPro" id="IPR046357">
    <property type="entry name" value="PPIase_dom_sf"/>
</dbReference>
<dbReference type="Proteomes" id="UP000717364">
    <property type="component" value="Unassembled WGS sequence"/>
</dbReference>
<evidence type="ECO:0000259" key="7">
    <source>
        <dbReference type="PROSITE" id="PS50198"/>
    </source>
</evidence>
<evidence type="ECO:0000256" key="1">
    <source>
        <dbReference type="ARBA" id="ARBA00000971"/>
    </source>
</evidence>
<dbReference type="PROSITE" id="PS50198">
    <property type="entry name" value="PPIC_PPIASE_2"/>
    <property type="match status" value="1"/>
</dbReference>
<dbReference type="InterPro" id="IPR050245">
    <property type="entry name" value="PrsA_foldase"/>
</dbReference>
<evidence type="ECO:0000256" key="2">
    <source>
        <dbReference type="ARBA" id="ARBA00013194"/>
    </source>
</evidence>
<evidence type="ECO:0000313" key="9">
    <source>
        <dbReference type="Proteomes" id="UP000717364"/>
    </source>
</evidence>
<organism evidence="8 9">
    <name type="scientific">Leptothoe spongobia TAU-MAC 1115</name>
    <dbReference type="NCBI Taxonomy" id="1967444"/>
    <lineage>
        <taxon>Bacteria</taxon>
        <taxon>Bacillati</taxon>
        <taxon>Cyanobacteriota</taxon>
        <taxon>Cyanophyceae</taxon>
        <taxon>Nodosilineales</taxon>
        <taxon>Cymatolegaceae</taxon>
        <taxon>Leptothoe</taxon>
        <taxon>Leptothoe spongobia</taxon>
    </lineage>
</organism>
<protein>
    <recommendedName>
        <fullName evidence="2">peptidylprolyl isomerase</fullName>
        <ecNumber evidence="2">5.2.1.8</ecNumber>
    </recommendedName>
</protein>
<keyword evidence="4 6" id="KW-0697">Rotamase</keyword>
<evidence type="ECO:0000256" key="3">
    <source>
        <dbReference type="ARBA" id="ARBA00022729"/>
    </source>
</evidence>
<dbReference type="PANTHER" id="PTHR47245:SF1">
    <property type="entry name" value="FOLDASE PROTEIN PRSA"/>
    <property type="match status" value="1"/>
</dbReference>
<comment type="catalytic activity">
    <reaction evidence="1">
        <text>[protein]-peptidylproline (omega=180) = [protein]-peptidylproline (omega=0)</text>
        <dbReference type="Rhea" id="RHEA:16237"/>
        <dbReference type="Rhea" id="RHEA-COMP:10747"/>
        <dbReference type="Rhea" id="RHEA-COMP:10748"/>
        <dbReference type="ChEBI" id="CHEBI:83833"/>
        <dbReference type="ChEBI" id="CHEBI:83834"/>
        <dbReference type="EC" id="5.2.1.8"/>
    </reaction>
</comment>
<name>A0A947GKR3_9CYAN</name>
<evidence type="ECO:0000313" key="8">
    <source>
        <dbReference type="EMBL" id="MBT9314456.1"/>
    </source>
</evidence>
<reference evidence="8" key="1">
    <citation type="submission" date="2020-11" db="EMBL/GenBank/DDBJ databases">
        <authorList>
            <person name="Konstantinou D."/>
            <person name="Gkelis S."/>
            <person name="Popin R."/>
            <person name="Fewer D."/>
            <person name="Sivonen K."/>
        </authorList>
    </citation>
    <scope>NUCLEOTIDE SEQUENCE</scope>
    <source>
        <strain evidence="8">TAU-MAC 1115</strain>
    </source>
</reference>
<dbReference type="Pfam" id="PF00639">
    <property type="entry name" value="Rotamase"/>
    <property type="match status" value="1"/>
</dbReference>
<dbReference type="InterPro" id="IPR027304">
    <property type="entry name" value="Trigger_fact/SurA_dom_sf"/>
</dbReference>
<evidence type="ECO:0000256" key="4">
    <source>
        <dbReference type="ARBA" id="ARBA00023110"/>
    </source>
</evidence>